<keyword evidence="7 10" id="KW-0443">Lipid metabolism</keyword>
<dbReference type="Pfam" id="PF01151">
    <property type="entry name" value="ELO"/>
    <property type="match status" value="1"/>
</dbReference>
<dbReference type="Gene3D" id="1.10.555.10">
    <property type="entry name" value="Rho GTPase activation protein"/>
    <property type="match status" value="1"/>
</dbReference>
<feature type="transmembrane region" description="Helical" evidence="10">
    <location>
        <begin position="28"/>
        <end position="48"/>
    </location>
</feature>
<comment type="caution">
    <text evidence="12">The sequence shown here is derived from an EMBL/GenBank/DDBJ whole genome shotgun (WGS) entry which is preliminary data.</text>
</comment>
<name>A0ABQ8MBK2_LABRO</name>
<gene>
    <name evidence="10" type="primary">ELOVL7</name>
    <name evidence="12" type="ORF">H4Q32_025976</name>
</gene>
<comment type="catalytic activity">
    <reaction evidence="10">
        <text>a very-long-chain acyl-CoA + malonyl-CoA + H(+) = a very-long-chain 3-oxoacyl-CoA + CO2 + CoA</text>
        <dbReference type="Rhea" id="RHEA:32727"/>
        <dbReference type="ChEBI" id="CHEBI:15378"/>
        <dbReference type="ChEBI" id="CHEBI:16526"/>
        <dbReference type="ChEBI" id="CHEBI:57287"/>
        <dbReference type="ChEBI" id="CHEBI:57384"/>
        <dbReference type="ChEBI" id="CHEBI:90725"/>
        <dbReference type="ChEBI" id="CHEBI:90736"/>
        <dbReference type="EC" id="2.3.1.199"/>
    </reaction>
</comment>
<keyword evidence="6 10" id="KW-1133">Transmembrane helix</keyword>
<evidence type="ECO:0000313" key="13">
    <source>
        <dbReference type="Proteomes" id="UP000830375"/>
    </source>
</evidence>
<dbReference type="PANTHER" id="PTHR16206">
    <property type="entry name" value="DEP DOMAIN-CONTAINING"/>
    <property type="match status" value="1"/>
</dbReference>
<dbReference type="SUPFAM" id="SSF48350">
    <property type="entry name" value="GTPase activation domain, GAP"/>
    <property type="match status" value="1"/>
</dbReference>
<feature type="transmembrane region" description="Helical" evidence="10">
    <location>
        <begin position="118"/>
        <end position="136"/>
    </location>
</feature>
<reference evidence="12 13" key="1">
    <citation type="submission" date="2022-01" db="EMBL/GenBank/DDBJ databases">
        <title>A high-quality chromosome-level genome assembly of rohu carp, Labeo rohita.</title>
        <authorList>
            <person name="Arick M.A. II"/>
            <person name="Hsu C.-Y."/>
            <person name="Magbanua Z."/>
            <person name="Pechanova O."/>
            <person name="Grover C."/>
            <person name="Miller E."/>
            <person name="Thrash A."/>
            <person name="Ezzel L."/>
            <person name="Alam S."/>
            <person name="Benzie J."/>
            <person name="Hamilton M."/>
            <person name="Karsi A."/>
            <person name="Lawrence M.L."/>
            <person name="Peterson D.G."/>
        </authorList>
    </citation>
    <scope>NUCLEOTIDE SEQUENCE [LARGE SCALE GENOMIC DNA]</scope>
    <source>
        <strain evidence="13">BAU-BD-2019</strain>
        <tissue evidence="12">Blood</tissue>
    </source>
</reference>
<keyword evidence="13" id="KW-1185">Reference proteome</keyword>
<comment type="subcellular location">
    <subcellularLocation>
        <location evidence="10">Endoplasmic reticulum membrane</location>
        <topology evidence="10">Multi-pass membrane protein</topology>
    </subcellularLocation>
    <subcellularLocation>
        <location evidence="1">Membrane</location>
        <topology evidence="1">Multi-pass membrane protein</topology>
    </subcellularLocation>
</comment>
<comment type="function">
    <text evidence="10">Catalyzes the first and rate-limiting reaction of the four reactions that constitute the long-chain fatty acids elongation cycle. This endoplasmic reticulum-bound enzymatic process allows the addition of 2 carbons to the chain of long- and very long-chain fatty acids (VLCFAs) per cycle. Condensing enzyme with higher activity toward C18 acyl-CoAs, especially C18:3(n-3) acyl-CoAs and C18:3(n-6)-CoAs. Also active toward C20:4-, C18:0-, C18:1-, C18:2- and C16:0-CoAs, and weakly toward C20:0-CoA. Little or no activity toward C22:0-, C24:0-, or C26:0-CoAs. May participate to the production of saturated and polyunsaturated VLCFAs of different chain lengths that are involved in multiple biological processes as precursors of membrane lipids and lipid mediators.</text>
</comment>
<evidence type="ECO:0000256" key="2">
    <source>
        <dbReference type="ARBA" id="ARBA00022516"/>
    </source>
</evidence>
<feature type="region of interest" description="Disordered" evidence="11">
    <location>
        <begin position="328"/>
        <end position="365"/>
    </location>
</feature>
<feature type="transmembrane region" description="Helical" evidence="10">
    <location>
        <begin position="233"/>
        <end position="258"/>
    </location>
</feature>
<evidence type="ECO:0000256" key="11">
    <source>
        <dbReference type="SAM" id="MobiDB-lite"/>
    </source>
</evidence>
<keyword evidence="4 10" id="KW-0812">Transmembrane</keyword>
<dbReference type="PROSITE" id="PS01188">
    <property type="entry name" value="ELO"/>
    <property type="match status" value="1"/>
</dbReference>
<dbReference type="EC" id="2.3.1.199" evidence="10"/>
<feature type="transmembrane region" description="Helical" evidence="10">
    <location>
        <begin position="69"/>
        <end position="87"/>
    </location>
</feature>
<keyword evidence="10" id="KW-0256">Endoplasmic reticulum</keyword>
<comment type="similarity">
    <text evidence="10">Belongs to the ELO family. ELOVL7 subfamily.</text>
</comment>
<dbReference type="InterPro" id="IPR033670">
    <property type="entry name" value="ELOVL7"/>
</dbReference>
<organism evidence="12 13">
    <name type="scientific">Labeo rohita</name>
    <name type="common">Indian major carp</name>
    <name type="synonym">Cyprinus rohita</name>
    <dbReference type="NCBI Taxonomy" id="84645"/>
    <lineage>
        <taxon>Eukaryota</taxon>
        <taxon>Metazoa</taxon>
        <taxon>Chordata</taxon>
        <taxon>Craniata</taxon>
        <taxon>Vertebrata</taxon>
        <taxon>Euteleostomi</taxon>
        <taxon>Actinopterygii</taxon>
        <taxon>Neopterygii</taxon>
        <taxon>Teleostei</taxon>
        <taxon>Ostariophysi</taxon>
        <taxon>Cypriniformes</taxon>
        <taxon>Cyprinidae</taxon>
        <taxon>Labeoninae</taxon>
        <taxon>Labeonini</taxon>
        <taxon>Labeo</taxon>
    </lineage>
</organism>
<dbReference type="Proteomes" id="UP000830375">
    <property type="component" value="Unassembled WGS sequence"/>
</dbReference>
<dbReference type="InterPro" id="IPR008936">
    <property type="entry name" value="Rho_GTPase_activation_prot"/>
</dbReference>
<accession>A0ABQ8MBK2</accession>
<sequence>MAFNTLTSRAVLLYDEWIKEADPRTENWLLMASPFPQTIIIAAYVYFVTSLGPRLMENRKPFDLKRPMIIYNFSIVAFSIYMIYEFLMSGWANGYTYGCDIVDYSSSPQALRMAWTCWLYYFSKFIEMLDTIFFVLRKKNSQVTFLHVYHHSIMPFTWWFGVRFAPGGLGTFHALLNCIVHVIMYTYYALSALGPAYQKYLWWKKYMTTIQLIQFVLVTAHIGQFFFMKDCPYQFPVFLYVIGLYGLIFLILFLNFYYHAYTKGKRLPKVLQNGNYLLKKSDGMRPSGCSVVECQSDVTGLISGVTITVSQEPRLSIFSTSCSDKTRTLDQRSHATKRSSYSENSSKIMLSRTSKDDLPVPVRPPVRDYSSVPRIPRWDDYEEISMPEKIPMKPLMRHSIAIGEVPECRLVRRRELTPKHVDQIWKSMTLTHLQTVLGLQSLDGVLDAKLLSPKHIVHNVFGVNKQGIVVLKNKTEDLPHWVLSAMKCLANWPNGNDARQPMYPGFERDVFKTVSEHFHRLKEPLLTFHLYEIFVSILANRRKLQLLMRLMAKVCANPSLPPLNDTIGARTLMVQTFSRCILGSADEVDLDELLATKLVTFMIDNHDSVLKVPSNLRKSVEEHLSHLRRAQIKYAGADTDTSMASPPHSFCRQISREEFEQQRVSGSQGAIVELLENIIQDKGMSIKDKKKKLKQFQRSHPDIYRRRFPTAESEAAVFPERPQRLKPQLMFLTLKKPFQPFQRSWSFRA</sequence>
<dbReference type="InterPro" id="IPR002076">
    <property type="entry name" value="ELO_fam"/>
</dbReference>
<dbReference type="CDD" id="cd04405">
    <property type="entry name" value="RhoGAP_BRCC3-like"/>
    <property type="match status" value="1"/>
</dbReference>
<comment type="pathway">
    <text evidence="10">Lipid metabolism; fatty acid biosynthesis.</text>
</comment>
<evidence type="ECO:0000256" key="4">
    <source>
        <dbReference type="ARBA" id="ARBA00022692"/>
    </source>
</evidence>
<dbReference type="InterPro" id="IPR030457">
    <property type="entry name" value="ELO_CS"/>
</dbReference>
<dbReference type="HAMAP" id="MF_03207">
    <property type="entry name" value="VLCF_elongase_7"/>
    <property type="match status" value="1"/>
</dbReference>
<evidence type="ECO:0000256" key="8">
    <source>
        <dbReference type="ARBA" id="ARBA00023136"/>
    </source>
</evidence>
<evidence type="ECO:0000256" key="3">
    <source>
        <dbReference type="ARBA" id="ARBA00022679"/>
    </source>
</evidence>
<feature type="compositionally biased region" description="Polar residues" evidence="11">
    <location>
        <begin position="338"/>
        <end position="352"/>
    </location>
</feature>
<keyword evidence="9 10" id="KW-0275">Fatty acid biosynthesis</keyword>
<feature type="transmembrane region" description="Helical" evidence="10">
    <location>
        <begin position="206"/>
        <end position="227"/>
    </location>
</feature>
<keyword evidence="8 10" id="KW-0472">Membrane</keyword>
<keyword evidence="5 10" id="KW-0276">Fatty acid metabolism</keyword>
<feature type="transmembrane region" description="Helical" evidence="10">
    <location>
        <begin position="143"/>
        <end position="162"/>
    </location>
</feature>
<evidence type="ECO:0000256" key="6">
    <source>
        <dbReference type="ARBA" id="ARBA00022989"/>
    </source>
</evidence>
<comment type="caution">
    <text evidence="10">Lacks conserved residue(s) required for the propagation of feature annotation.</text>
</comment>
<evidence type="ECO:0000256" key="9">
    <source>
        <dbReference type="ARBA" id="ARBA00023160"/>
    </source>
</evidence>
<feature type="transmembrane region" description="Helical" evidence="10">
    <location>
        <begin position="174"/>
        <end position="194"/>
    </location>
</feature>
<evidence type="ECO:0000256" key="1">
    <source>
        <dbReference type="ARBA" id="ARBA00004141"/>
    </source>
</evidence>
<evidence type="ECO:0000256" key="5">
    <source>
        <dbReference type="ARBA" id="ARBA00022832"/>
    </source>
</evidence>
<dbReference type="EMBL" id="JACTAM010000010">
    <property type="protein sequence ID" value="KAI2660247.1"/>
    <property type="molecule type" value="Genomic_DNA"/>
</dbReference>
<evidence type="ECO:0000313" key="12">
    <source>
        <dbReference type="EMBL" id="KAI2660247.1"/>
    </source>
</evidence>
<evidence type="ECO:0000256" key="10">
    <source>
        <dbReference type="HAMAP-Rule" id="MF_03207"/>
    </source>
</evidence>
<keyword evidence="2 10" id="KW-0444">Lipid biosynthesis</keyword>
<protein>
    <recommendedName>
        <fullName evidence="10">Elongation of very long chain fatty acids protein 7</fullName>
        <ecNumber evidence="10">2.3.1.199</ecNumber>
    </recommendedName>
    <alternativeName>
        <fullName evidence="10">3-keto acyl-CoA synthase ELOVL7</fullName>
    </alternativeName>
    <alternativeName>
        <fullName evidence="10">ELOVL fatty acid elongase 7</fullName>
        <shortName evidence="10">ELOVL FA elongase 7</shortName>
    </alternativeName>
    <alternativeName>
        <fullName evidence="10">Very long chain 3-ketoacyl-CoA synthase 7</fullName>
    </alternativeName>
    <alternativeName>
        <fullName evidence="10">Very long chain 3-oxoacyl-CoA synthase 7</fullName>
    </alternativeName>
</protein>
<keyword evidence="3 10" id="KW-0808">Transferase</keyword>
<dbReference type="PANTHER" id="PTHR16206:SF11">
    <property type="entry name" value="DEP DOMAIN-CONTAINING PROTEIN 1B"/>
    <property type="match status" value="1"/>
</dbReference>
<evidence type="ECO:0000256" key="7">
    <source>
        <dbReference type="ARBA" id="ARBA00023098"/>
    </source>
</evidence>
<proteinExistence type="inferred from homology"/>